<feature type="domain" description="Transposase IS200-like" evidence="2">
    <location>
        <begin position="18"/>
        <end position="138"/>
    </location>
</feature>
<dbReference type="Pfam" id="PF01797">
    <property type="entry name" value="Y1_Tnp"/>
    <property type="match status" value="1"/>
</dbReference>
<proteinExistence type="predicted"/>
<gene>
    <name evidence="3" type="primary">tnpA</name>
    <name evidence="3" type="ORF">ACFQHW_00255</name>
</gene>
<dbReference type="EMBL" id="JBHSSM010000003">
    <property type="protein sequence ID" value="MFC6314005.1"/>
    <property type="molecule type" value="Genomic_DNA"/>
</dbReference>
<dbReference type="Gene3D" id="3.30.70.1290">
    <property type="entry name" value="Transposase IS200-like"/>
    <property type="match status" value="1"/>
</dbReference>
<protein>
    <submittedName>
        <fullName evidence="3">IS200/IS605 family transposase</fullName>
    </submittedName>
</protein>
<dbReference type="InterPro" id="IPR036515">
    <property type="entry name" value="Transposase_17_sf"/>
</dbReference>
<accession>A0ABW1UME6</accession>
<dbReference type="InterPro" id="IPR002686">
    <property type="entry name" value="Transposase_17"/>
</dbReference>
<comment type="caution">
    <text evidence="3">The sequence shown here is derived from an EMBL/GenBank/DDBJ whole genome shotgun (WGS) entry which is preliminary data.</text>
</comment>
<dbReference type="RefSeq" id="WP_379860820.1">
    <property type="nucleotide sequence ID" value="NZ_JBHSSM010000003.1"/>
</dbReference>
<dbReference type="PANTHER" id="PTHR33360">
    <property type="entry name" value="TRANSPOSASE FOR INSERTION SEQUENCE ELEMENT IS200"/>
    <property type="match status" value="1"/>
</dbReference>
<reference evidence="4" key="1">
    <citation type="journal article" date="2019" name="Int. J. Syst. Evol. Microbiol.">
        <title>The Global Catalogue of Microorganisms (GCM) 10K type strain sequencing project: providing services to taxonomists for standard genome sequencing and annotation.</title>
        <authorList>
            <consortium name="The Broad Institute Genomics Platform"/>
            <consortium name="The Broad Institute Genome Sequencing Center for Infectious Disease"/>
            <person name="Wu L."/>
            <person name="Ma J."/>
        </authorList>
    </citation>
    <scope>NUCLEOTIDE SEQUENCE [LARGE SCALE GENOMIC DNA]</scope>
    <source>
        <strain evidence="4">CCM 8897</strain>
    </source>
</reference>
<dbReference type="Proteomes" id="UP001596310">
    <property type="component" value="Unassembled WGS sequence"/>
</dbReference>
<name>A0ABW1UME6_9LACO</name>
<dbReference type="SUPFAM" id="SSF143422">
    <property type="entry name" value="Transposase IS200-like"/>
    <property type="match status" value="1"/>
</dbReference>
<dbReference type="PANTHER" id="PTHR33360:SF2">
    <property type="entry name" value="TRANSPOSASE FOR INSERTION SEQUENCE ELEMENT IS200"/>
    <property type="match status" value="1"/>
</dbReference>
<dbReference type="SMART" id="SM01321">
    <property type="entry name" value="Y1_Tnp"/>
    <property type="match status" value="1"/>
</dbReference>
<evidence type="ECO:0000313" key="4">
    <source>
        <dbReference type="Proteomes" id="UP001596310"/>
    </source>
</evidence>
<keyword evidence="4" id="KW-1185">Reference proteome</keyword>
<evidence type="ECO:0000256" key="1">
    <source>
        <dbReference type="SAM" id="MobiDB-lite"/>
    </source>
</evidence>
<dbReference type="NCBIfam" id="NF033573">
    <property type="entry name" value="transpos_IS200"/>
    <property type="match status" value="1"/>
</dbReference>
<sequence length="163" mass="18650">MEVIPMVSKNVIKERGYVYSFHYHLVWVTKYRRPIFDTPQYVAEMLEILKTTATDNEITIEQAEVMPDHVHLLLSFKPKYAPATVVKILKGASARTWFTAHPETKKLLWGGHLWAPSYYMGTLGNMSKETVANYIQNQRTERGKAGRPSKLTSVSKCRLSSSD</sequence>
<feature type="compositionally biased region" description="Polar residues" evidence="1">
    <location>
        <begin position="150"/>
        <end position="163"/>
    </location>
</feature>
<organism evidence="3 4">
    <name type="scientific">Lapidilactobacillus achengensis</name>
    <dbReference type="NCBI Taxonomy" id="2486000"/>
    <lineage>
        <taxon>Bacteria</taxon>
        <taxon>Bacillati</taxon>
        <taxon>Bacillota</taxon>
        <taxon>Bacilli</taxon>
        <taxon>Lactobacillales</taxon>
        <taxon>Lactobacillaceae</taxon>
        <taxon>Lapidilactobacillus</taxon>
    </lineage>
</organism>
<feature type="region of interest" description="Disordered" evidence="1">
    <location>
        <begin position="139"/>
        <end position="163"/>
    </location>
</feature>
<evidence type="ECO:0000259" key="2">
    <source>
        <dbReference type="SMART" id="SM01321"/>
    </source>
</evidence>
<evidence type="ECO:0000313" key="3">
    <source>
        <dbReference type="EMBL" id="MFC6314005.1"/>
    </source>
</evidence>